<name>A0ABQ1UQZ7_9BACT</name>
<reference evidence="2" key="1">
    <citation type="journal article" date="2019" name="Int. J. Syst. Evol. Microbiol.">
        <title>The Global Catalogue of Microorganisms (GCM) 10K type strain sequencing project: providing services to taxonomists for standard genome sequencing and annotation.</title>
        <authorList>
            <consortium name="The Broad Institute Genomics Platform"/>
            <consortium name="The Broad Institute Genome Sequencing Center for Infectious Disease"/>
            <person name="Wu L."/>
            <person name="Ma J."/>
        </authorList>
    </citation>
    <scope>NUCLEOTIDE SEQUENCE [LARGE SCALE GENOMIC DNA]</scope>
    <source>
        <strain evidence="2">CGMCC 1.15407</strain>
    </source>
</reference>
<dbReference type="Proteomes" id="UP000647339">
    <property type="component" value="Unassembled WGS sequence"/>
</dbReference>
<sequence length="64" mass="7332">MLTDNGIFCCSGYVIPNRNDGDLKSPYALPLIALKPHKYIPQFDYKIVTARLSGRFEGWKPWQS</sequence>
<evidence type="ECO:0000313" key="1">
    <source>
        <dbReference type="EMBL" id="GGF23005.1"/>
    </source>
</evidence>
<gene>
    <name evidence="1" type="ORF">GCM10011339_08800</name>
</gene>
<organism evidence="1 2">
    <name type="scientific">Echinicola rosea</name>
    <dbReference type="NCBI Taxonomy" id="1807691"/>
    <lineage>
        <taxon>Bacteria</taxon>
        <taxon>Pseudomonadati</taxon>
        <taxon>Bacteroidota</taxon>
        <taxon>Cytophagia</taxon>
        <taxon>Cytophagales</taxon>
        <taxon>Cyclobacteriaceae</taxon>
        <taxon>Echinicola</taxon>
    </lineage>
</organism>
<keyword evidence="2" id="KW-1185">Reference proteome</keyword>
<protein>
    <submittedName>
        <fullName evidence="1">Uncharacterized protein</fullName>
    </submittedName>
</protein>
<dbReference type="EMBL" id="BMIU01000003">
    <property type="protein sequence ID" value="GGF23005.1"/>
    <property type="molecule type" value="Genomic_DNA"/>
</dbReference>
<accession>A0ABQ1UQZ7</accession>
<proteinExistence type="predicted"/>
<evidence type="ECO:0000313" key="2">
    <source>
        <dbReference type="Proteomes" id="UP000647339"/>
    </source>
</evidence>
<comment type="caution">
    <text evidence="1">The sequence shown here is derived from an EMBL/GenBank/DDBJ whole genome shotgun (WGS) entry which is preliminary data.</text>
</comment>